<evidence type="ECO:0000313" key="3">
    <source>
        <dbReference type="Proteomes" id="UP000237968"/>
    </source>
</evidence>
<comment type="caution">
    <text evidence="2">The sequence shown here is derived from an EMBL/GenBank/DDBJ whole genome shotgun (WGS) entry which is preliminary data.</text>
</comment>
<proteinExistence type="predicted"/>
<dbReference type="EMBL" id="PVNK01000207">
    <property type="protein sequence ID" value="PRP92597.1"/>
    <property type="molecule type" value="Genomic_DNA"/>
</dbReference>
<reference evidence="2 3" key="1">
    <citation type="submission" date="2018-03" db="EMBL/GenBank/DDBJ databases">
        <title>Draft Genome Sequences of the Obligatory Marine Myxobacteria Enhygromyxa salina SWB005.</title>
        <authorList>
            <person name="Poehlein A."/>
            <person name="Moghaddam J.A."/>
            <person name="Harms H."/>
            <person name="Alanjari M."/>
            <person name="Koenig G.M."/>
            <person name="Daniel R."/>
            <person name="Schaeberle T.F."/>
        </authorList>
    </citation>
    <scope>NUCLEOTIDE SEQUENCE [LARGE SCALE GENOMIC DNA]</scope>
    <source>
        <strain evidence="2 3">SWB005</strain>
    </source>
</reference>
<protein>
    <submittedName>
        <fullName evidence="2">Double zinc ribbon</fullName>
    </submittedName>
</protein>
<dbReference type="AlphaFoldDB" id="A0A2S9XIE0"/>
<evidence type="ECO:0000259" key="1">
    <source>
        <dbReference type="Pfam" id="PF13453"/>
    </source>
</evidence>
<organism evidence="2 3">
    <name type="scientific">Enhygromyxa salina</name>
    <dbReference type="NCBI Taxonomy" id="215803"/>
    <lineage>
        <taxon>Bacteria</taxon>
        <taxon>Pseudomonadati</taxon>
        <taxon>Myxococcota</taxon>
        <taxon>Polyangia</taxon>
        <taxon>Nannocystales</taxon>
        <taxon>Nannocystaceae</taxon>
        <taxon>Enhygromyxa</taxon>
    </lineage>
</organism>
<evidence type="ECO:0000313" key="2">
    <source>
        <dbReference type="EMBL" id="PRP92597.1"/>
    </source>
</evidence>
<dbReference type="OrthoDB" id="9814037at2"/>
<name>A0A2S9XIE0_9BACT</name>
<dbReference type="Proteomes" id="UP000237968">
    <property type="component" value="Unassembled WGS sequence"/>
</dbReference>
<dbReference type="InterPro" id="IPR027392">
    <property type="entry name" value="TF_Znf"/>
</dbReference>
<dbReference type="Pfam" id="PF13453">
    <property type="entry name" value="Zn_ribbon_TFIIB"/>
    <property type="match status" value="1"/>
</dbReference>
<keyword evidence="3" id="KW-1185">Reference proteome</keyword>
<accession>A0A2S9XIE0</accession>
<sequence length="285" mass="31132">MRLIVACSQCNRQFDASGYEVGSRFRCYCGEVVTVSQPAAHEAAVVRCSGCGAPRSDGPNCSHCGSSFAAYERDLTSICPRCVTRVSDKARFCHSCAQPLAAEGAAGELDDRICPACGGDQRMHSRRLGADLSLLECSGCAGLWLSSETFQHVIRRAEEMVADVEPNADSERPAAAMDQPVRYRPCPECKALMNRSQYGKFSRVIIDTCKQHGVWLDEGELSNILEWVRGGGLDQSRKAVHEARVQELRTQQLGVSLARNNEWRESGSSGAGRGRRGSLLLNLLF</sequence>
<dbReference type="RefSeq" id="WP_106394032.1">
    <property type="nucleotide sequence ID" value="NZ_PVNK01000207.1"/>
</dbReference>
<gene>
    <name evidence="2" type="ORF">ENSA5_47780</name>
</gene>
<feature type="domain" description="Transcription factor zinc-finger" evidence="1">
    <location>
        <begin position="113"/>
        <end position="155"/>
    </location>
</feature>